<dbReference type="AlphaFoldDB" id="A0A3E2V7P8"/>
<reference evidence="1 2" key="1">
    <citation type="submission" date="2018-08" db="EMBL/GenBank/DDBJ databases">
        <title>A genome reference for cultivated species of the human gut microbiota.</title>
        <authorList>
            <person name="Zou Y."/>
            <person name="Xue W."/>
            <person name="Luo G."/>
        </authorList>
    </citation>
    <scope>NUCLEOTIDE SEQUENCE [LARGE SCALE GENOMIC DNA]</scope>
    <source>
        <strain evidence="1 2">AM42-11AC</strain>
    </source>
</reference>
<sequence length="178" mass="20673">MNKTVRDILLFAAGFGAGALVMHTVFEKKYETYYGKRYEAERENLRQKKADMDKTIEERATQKSFEQLAGKYRTESDPEDEVVHEAIEVIEPDQLGELDDYETSFLTYYADGTLAFDAENQPVDEDDIPKIIGNEALNRMGEFALSAVHVRNHNYHKDYEILRVRENWPGNHDDEEDE</sequence>
<dbReference type="RefSeq" id="WP_117535331.1">
    <property type="nucleotide sequence ID" value="NZ_QVEZ01000002.1"/>
</dbReference>
<evidence type="ECO:0000313" key="2">
    <source>
        <dbReference type="Proteomes" id="UP000261079"/>
    </source>
</evidence>
<accession>A0A3E2V7P8</accession>
<dbReference type="Proteomes" id="UP000261079">
    <property type="component" value="Unassembled WGS sequence"/>
</dbReference>
<dbReference type="EMBL" id="QVEZ01000002">
    <property type="protein sequence ID" value="RGC06586.1"/>
    <property type="molecule type" value="Genomic_DNA"/>
</dbReference>
<evidence type="ECO:0000313" key="1">
    <source>
        <dbReference type="EMBL" id="RGC06586.1"/>
    </source>
</evidence>
<proteinExistence type="predicted"/>
<name>A0A3E2V7P8_9FIRM</name>
<protein>
    <submittedName>
        <fullName evidence="1">Uncharacterized protein</fullName>
    </submittedName>
</protein>
<comment type="caution">
    <text evidence="1">The sequence shown here is derived from an EMBL/GenBank/DDBJ whole genome shotgun (WGS) entry which is preliminary data.</text>
</comment>
<organism evidence="1 2">
    <name type="scientific">Faecalibacterium prausnitzii</name>
    <dbReference type="NCBI Taxonomy" id="853"/>
    <lineage>
        <taxon>Bacteria</taxon>
        <taxon>Bacillati</taxon>
        <taxon>Bacillota</taxon>
        <taxon>Clostridia</taxon>
        <taxon>Eubacteriales</taxon>
        <taxon>Oscillospiraceae</taxon>
        <taxon>Faecalibacterium</taxon>
    </lineage>
</organism>
<gene>
    <name evidence="1" type="ORF">DW905_04770</name>
</gene>